<keyword evidence="1" id="KW-0812">Transmembrane</keyword>
<dbReference type="Pfam" id="PF04578">
    <property type="entry name" value="DUF594"/>
    <property type="match status" value="1"/>
</dbReference>
<evidence type="ECO:0000313" key="4">
    <source>
        <dbReference type="Proteomes" id="UP001415857"/>
    </source>
</evidence>
<keyword evidence="1" id="KW-1133">Transmembrane helix</keyword>
<gene>
    <name evidence="3" type="ORF">L1049_009545</name>
</gene>
<evidence type="ECO:0000256" key="1">
    <source>
        <dbReference type="SAM" id="Phobius"/>
    </source>
</evidence>
<feature type="transmembrane region" description="Helical" evidence="1">
    <location>
        <begin position="278"/>
        <end position="297"/>
    </location>
</feature>
<dbReference type="PANTHER" id="PTHR31325">
    <property type="entry name" value="OS01G0798800 PROTEIN-RELATED"/>
    <property type="match status" value="1"/>
</dbReference>
<keyword evidence="4" id="KW-1185">Reference proteome</keyword>
<proteinExistence type="predicted"/>
<accession>A0AAP0N873</accession>
<protein>
    <recommendedName>
        <fullName evidence="2">DUF4220 domain-containing protein</fullName>
    </recommendedName>
</protein>
<dbReference type="AlphaFoldDB" id="A0AAP0N873"/>
<feature type="transmembrane region" description="Helical" evidence="1">
    <location>
        <begin position="20"/>
        <end position="36"/>
    </location>
</feature>
<dbReference type="Pfam" id="PF13968">
    <property type="entry name" value="DUF4220"/>
    <property type="match status" value="1"/>
</dbReference>
<name>A0AAP0N873_LIQFO</name>
<organism evidence="3 4">
    <name type="scientific">Liquidambar formosana</name>
    <name type="common">Formosan gum</name>
    <dbReference type="NCBI Taxonomy" id="63359"/>
    <lineage>
        <taxon>Eukaryota</taxon>
        <taxon>Viridiplantae</taxon>
        <taxon>Streptophyta</taxon>
        <taxon>Embryophyta</taxon>
        <taxon>Tracheophyta</taxon>
        <taxon>Spermatophyta</taxon>
        <taxon>Magnoliopsida</taxon>
        <taxon>eudicotyledons</taxon>
        <taxon>Gunneridae</taxon>
        <taxon>Pentapetalae</taxon>
        <taxon>Saxifragales</taxon>
        <taxon>Altingiaceae</taxon>
        <taxon>Liquidambar</taxon>
    </lineage>
</organism>
<comment type="caution">
    <text evidence="3">The sequence shown here is derived from an EMBL/GenBank/DDBJ whole genome shotgun (WGS) entry which is preliminary data.</text>
</comment>
<dbReference type="EMBL" id="JBBPBK010000016">
    <property type="protein sequence ID" value="KAK9267126.1"/>
    <property type="molecule type" value="Genomic_DNA"/>
</dbReference>
<dbReference type="Proteomes" id="UP001415857">
    <property type="component" value="Unassembled WGS sequence"/>
</dbReference>
<keyword evidence="1" id="KW-0472">Membrane</keyword>
<evidence type="ECO:0000313" key="3">
    <source>
        <dbReference type="EMBL" id="KAK9267126.1"/>
    </source>
</evidence>
<feature type="transmembrane region" description="Helical" evidence="1">
    <location>
        <begin position="48"/>
        <end position="70"/>
    </location>
</feature>
<sequence>MRFSTPRLPWCIVRKDTLSAFFLFFSVVGALALFYFDEKHGFHKFDVRITHTLLLGAIALDIIALLMLIFSDRTVAFIDKSKKNSFPANILNIVLIFKRAWGNEDSKNPRTKFKRHLFRRWSESVKTYNLIDYCLKECPERIDTIPDCLGLKYFRYEIKKMFGKFTAYLGVKDFLDYLKYVESQPFTPELRNFIFDELKKKSEIADDSETAKEICSARGDWVLRDHGSPWTKLLKWTDDVDYDESLLLWHIATELCLNTNDGDTAEKRRKFCETLSNYMLYLLVMQPTMMSAVAGIGQIRFRDTCAEAKKFFSRGEWDQKEACKKVLEVNTDVKPVDVKGDRSKSVLFDACMLAKELEELKKQDMSVNKWDVMSEVWVELLSYAASHCRANTDAQLLSKGGELITFVWLLMAHFGIGEQFQIKEGHARAKLIVGK</sequence>
<dbReference type="InterPro" id="IPR007658">
    <property type="entry name" value="DUF594"/>
</dbReference>
<feature type="domain" description="DUF4220" evidence="2">
    <location>
        <begin position="17"/>
        <end position="133"/>
    </location>
</feature>
<reference evidence="3 4" key="1">
    <citation type="journal article" date="2024" name="Plant J.">
        <title>Genome sequences and population genomics reveal climatic adaptation and genomic divergence between two closely related sweetgum species.</title>
        <authorList>
            <person name="Xu W.Q."/>
            <person name="Ren C.Q."/>
            <person name="Zhang X.Y."/>
            <person name="Comes H.P."/>
            <person name="Liu X.H."/>
            <person name="Li Y.G."/>
            <person name="Kettle C.J."/>
            <person name="Jalonen R."/>
            <person name="Gaisberger H."/>
            <person name="Ma Y.Z."/>
            <person name="Qiu Y.X."/>
        </authorList>
    </citation>
    <scope>NUCLEOTIDE SEQUENCE [LARGE SCALE GENOMIC DNA]</scope>
    <source>
        <strain evidence="3">Hangzhou</strain>
    </source>
</reference>
<evidence type="ECO:0000259" key="2">
    <source>
        <dbReference type="Pfam" id="PF13968"/>
    </source>
</evidence>
<dbReference type="InterPro" id="IPR025315">
    <property type="entry name" value="DUF4220"/>
</dbReference>